<evidence type="ECO:0000313" key="2">
    <source>
        <dbReference type="EMBL" id="PSR53955.1"/>
    </source>
</evidence>
<sequence>MKILLSNFCSFLPTRLPIKWKKHFSLIQLLIIAFPLVTTAQNLQWDRTLGGNSNDNLSVVQPTSDGGYILGGTSASTSSGDKSQASKGNEDYWLVKLKADGTKEWDKTFGGNNSDRLTGLQQTKDGGYILAGNSQSDKSGDKTEVVTGSWIVKVQVDGSKAWDKTIVGGSVASLRQTRDGGYILGGGYEDYWVVKLSTNGTKAWEKTFGGDDLDILTSVQQTKDGGYILGGSSRSGISGDKSEKNNGGAFTSDYWMVKLRADGTKDWDKTIGADRNDGLTALQPTSDGGYILGGRSSSSKSGDKSENLIGGYDEDGADYWVVKVDARGNKVWDSTIGSTIADILTSLQQTQDGGYILGGYSLSGKGHDKTEDNKGGSDYWIVKLKADGSKVWDKTIGANNWAELAAVQQTSDGGYIIGGSSNGDKFGDKTEANKGVPDESGWPTNDYWIVKLTEKKPQTITFTPISDKKLSDAPFKLSAKASSGLPVSFSVVAGPAKMNGNRITLTGVGEVIVKAFQIGNATYLPAEATQTFQVKETSLVTKLWDKTLGGTGYDRLQTMITTPEGGYLLGGSSESGKGADKSEANRGTDYWVVKLDSNGKKLWDKTLGGSGGDGLVKILATSDGGYLLGGSSTSDSSRFKRAPNKGESDYWLVKIDGKGNKLWDKSYGGNKTDVLQALVATPDGGYLLAGSSNSNKSGDKSEENQDIEDWLYPPFDYWVVKVDAKGTKLWDKAYSGDSRDILTAMTAAPEGGYLLGGYSYSNKGADKSENNKGNADFWVIKIDETGKRIWDKTYGSQDDDALTALEITQDGGFLLGGTNNTEDQDMLVIKIDALGNQVWKKNYDYSGDMEGLNTLLATPDGGFLLGGWATESWIVKIDETGSKLWERLFTGATEIKSILVTPDKNYLIGGDSYDIITEDKTEPGRGGYDYWVIKIKEESAPDTSAWDWRFGTLSTDNLTSVIKTSDGGYLAGGYTAWGMDADKTQTSRGMNDYWIIKTDKNGKKLWDKRYGSYNNDYLKRVIQTQDGGYLLGGSTFSGKGGDISEDKRGDRDFWIIKVDAQGNKQWDKRYGGKGEDELEKIAQLSTGEYVLGGYSSSPAGGDKSQGSQGKYDYWMVKINTTGAKIWDKRYGGSLRETLSSFTETNDGGLLVVGTSLSPVSGDKTKANYGETDFWVVRTDKAGNKLWDKTYGGSGKDNAYSVGRSNGDTFFIAGTSWSAADGDKSQTSHVNDLGIPTADYWILKIDGLGKKLWEKTYGGSGQDQLQASTPTQDGGFVLAGTSNSLADGDKSEPSYLSADGCCATNDFWIVKLDGNGNKQMDKRLGGNDEDELRTVLQTEDGGLLLGGRTSSERSGDVTQPSKSIYGGRDYWLIKVAPESLKAAATQPNQVVNLVPLSAVINTPVQVTAYPNPFSDKVTVKFSLPETQTATVKIYDHQGNEVSTLFQGEAKANQTYKVAWQAGNKPAGLYFLKLQTPTLQQQSKLLLTK</sequence>
<organism evidence="2 3">
    <name type="scientific">Adhaeribacter arboris</name>
    <dbReference type="NCBI Taxonomy" id="2072846"/>
    <lineage>
        <taxon>Bacteria</taxon>
        <taxon>Pseudomonadati</taxon>
        <taxon>Bacteroidota</taxon>
        <taxon>Cytophagia</taxon>
        <taxon>Cytophagales</taxon>
        <taxon>Hymenobacteraceae</taxon>
        <taxon>Adhaeribacter</taxon>
    </lineage>
</organism>
<dbReference type="NCBIfam" id="TIGR04183">
    <property type="entry name" value="Por_Secre_tail"/>
    <property type="match status" value="1"/>
</dbReference>
<dbReference type="Proteomes" id="UP000240357">
    <property type="component" value="Unassembled WGS sequence"/>
</dbReference>
<gene>
    <name evidence="2" type="ORF">AHMF7605_10710</name>
</gene>
<proteinExistence type="predicted"/>
<evidence type="ECO:0000259" key="1">
    <source>
        <dbReference type="Pfam" id="PF18962"/>
    </source>
</evidence>
<protein>
    <recommendedName>
        <fullName evidence="1">Secretion system C-terminal sorting domain-containing protein</fullName>
    </recommendedName>
</protein>
<feature type="domain" description="Secretion system C-terminal sorting" evidence="1">
    <location>
        <begin position="1408"/>
        <end position="1483"/>
    </location>
</feature>
<dbReference type="PANTHER" id="PTHR42754">
    <property type="entry name" value="ENDOGLUCANASE"/>
    <property type="match status" value="1"/>
</dbReference>
<dbReference type="RefSeq" id="WP_106929125.1">
    <property type="nucleotide sequence ID" value="NZ_PYFT01000001.1"/>
</dbReference>
<comment type="caution">
    <text evidence="2">The sequence shown here is derived from an EMBL/GenBank/DDBJ whole genome shotgun (WGS) entry which is preliminary data.</text>
</comment>
<dbReference type="OrthoDB" id="922614at2"/>
<name>A0A2T2YEL1_9BACT</name>
<dbReference type="SUPFAM" id="SSF50998">
    <property type="entry name" value="Quinoprotein alcohol dehydrogenase-like"/>
    <property type="match status" value="1"/>
</dbReference>
<dbReference type="Gene3D" id="2.60.40.4070">
    <property type="match status" value="1"/>
</dbReference>
<reference evidence="2 3" key="1">
    <citation type="submission" date="2018-03" db="EMBL/GenBank/DDBJ databases">
        <title>Adhaeribacter sp. HMF7605 Genome sequencing and assembly.</title>
        <authorList>
            <person name="Kang H."/>
            <person name="Kang J."/>
            <person name="Cha I."/>
            <person name="Kim H."/>
            <person name="Joh K."/>
        </authorList>
    </citation>
    <scope>NUCLEOTIDE SEQUENCE [LARGE SCALE GENOMIC DNA]</scope>
    <source>
        <strain evidence="2 3">HMF7605</strain>
    </source>
</reference>
<dbReference type="EMBL" id="PYFT01000001">
    <property type="protein sequence ID" value="PSR53955.1"/>
    <property type="molecule type" value="Genomic_DNA"/>
</dbReference>
<evidence type="ECO:0000313" key="3">
    <source>
        <dbReference type="Proteomes" id="UP000240357"/>
    </source>
</evidence>
<dbReference type="Pfam" id="PF18962">
    <property type="entry name" value="Por_Secre_tail"/>
    <property type="match status" value="1"/>
</dbReference>
<keyword evidence="3" id="KW-1185">Reference proteome</keyword>
<dbReference type="PANTHER" id="PTHR42754:SF1">
    <property type="entry name" value="LIPOPROTEIN"/>
    <property type="match status" value="1"/>
</dbReference>
<dbReference type="InterPro" id="IPR026444">
    <property type="entry name" value="Secre_tail"/>
</dbReference>
<dbReference type="InterPro" id="IPR011047">
    <property type="entry name" value="Quinoprotein_ADH-like_sf"/>
</dbReference>
<accession>A0A2T2YEL1</accession>